<dbReference type="AlphaFoldDB" id="A0A8X6U0B3"/>
<evidence type="ECO:0000313" key="2">
    <source>
        <dbReference type="Proteomes" id="UP000887013"/>
    </source>
</evidence>
<gene>
    <name evidence="1" type="ORF">NPIL_258731</name>
</gene>
<sequence>TPCDTLETCQRHVSIVSVIRYNDAVWHPFLSYLRCDCSLELLKQKPWL</sequence>
<organism evidence="1 2">
    <name type="scientific">Nephila pilipes</name>
    <name type="common">Giant wood spider</name>
    <name type="synonym">Nephila maculata</name>
    <dbReference type="NCBI Taxonomy" id="299642"/>
    <lineage>
        <taxon>Eukaryota</taxon>
        <taxon>Metazoa</taxon>
        <taxon>Ecdysozoa</taxon>
        <taxon>Arthropoda</taxon>
        <taxon>Chelicerata</taxon>
        <taxon>Arachnida</taxon>
        <taxon>Araneae</taxon>
        <taxon>Araneomorphae</taxon>
        <taxon>Entelegynae</taxon>
        <taxon>Araneoidea</taxon>
        <taxon>Nephilidae</taxon>
        <taxon>Nephila</taxon>
    </lineage>
</organism>
<reference evidence="1" key="1">
    <citation type="submission" date="2020-08" db="EMBL/GenBank/DDBJ databases">
        <title>Multicomponent nature underlies the extraordinary mechanical properties of spider dragline silk.</title>
        <authorList>
            <person name="Kono N."/>
            <person name="Nakamura H."/>
            <person name="Mori M."/>
            <person name="Yoshida Y."/>
            <person name="Ohtoshi R."/>
            <person name="Malay A.D."/>
            <person name="Moran D.A.P."/>
            <person name="Tomita M."/>
            <person name="Numata K."/>
            <person name="Arakawa K."/>
        </authorList>
    </citation>
    <scope>NUCLEOTIDE SEQUENCE</scope>
</reference>
<dbReference type="EMBL" id="BMAW01071151">
    <property type="protein sequence ID" value="GFT76791.1"/>
    <property type="molecule type" value="Genomic_DNA"/>
</dbReference>
<accession>A0A8X6U0B3</accession>
<protein>
    <submittedName>
        <fullName evidence="1">Uncharacterized protein</fullName>
    </submittedName>
</protein>
<keyword evidence="2" id="KW-1185">Reference proteome</keyword>
<dbReference type="Proteomes" id="UP000887013">
    <property type="component" value="Unassembled WGS sequence"/>
</dbReference>
<feature type="non-terminal residue" evidence="1">
    <location>
        <position position="1"/>
    </location>
</feature>
<proteinExistence type="predicted"/>
<comment type="caution">
    <text evidence="1">The sequence shown here is derived from an EMBL/GenBank/DDBJ whole genome shotgun (WGS) entry which is preliminary data.</text>
</comment>
<evidence type="ECO:0000313" key="1">
    <source>
        <dbReference type="EMBL" id="GFT76791.1"/>
    </source>
</evidence>
<name>A0A8X6U0B3_NEPPI</name>